<organism evidence="1 2">
    <name type="scientific">Microbacterium lacus</name>
    <dbReference type="NCBI Taxonomy" id="415217"/>
    <lineage>
        <taxon>Bacteria</taxon>
        <taxon>Bacillati</taxon>
        <taxon>Actinomycetota</taxon>
        <taxon>Actinomycetes</taxon>
        <taxon>Micrococcales</taxon>
        <taxon>Microbacteriaceae</taxon>
        <taxon>Microbacterium</taxon>
    </lineage>
</organism>
<protein>
    <submittedName>
        <fullName evidence="1">Uncharacterized protein</fullName>
    </submittedName>
</protein>
<keyword evidence="2" id="KW-1185">Reference proteome</keyword>
<reference evidence="1 2" key="1">
    <citation type="journal article" date="2019" name="Int. J. Syst. Evol. Microbiol.">
        <title>The Global Catalogue of Microorganisms (GCM) 10K type strain sequencing project: providing services to taxonomists for standard genome sequencing and annotation.</title>
        <authorList>
            <consortium name="The Broad Institute Genomics Platform"/>
            <consortium name="The Broad Institute Genome Sequencing Center for Infectious Disease"/>
            <person name="Wu L."/>
            <person name="Ma J."/>
        </authorList>
    </citation>
    <scope>NUCLEOTIDE SEQUENCE [LARGE SCALE GENOMIC DNA]</scope>
    <source>
        <strain evidence="1 2">JCM 15575</strain>
    </source>
</reference>
<dbReference type="Proteomes" id="UP001500596">
    <property type="component" value="Unassembled WGS sequence"/>
</dbReference>
<sequence length="171" mass="18143">MTGWWRRNAVALGAVAVLLPLTAGVVAVNEWSEFDAGHATRPVTVHSGDSTVYAGATVGPARAGVEDESSAPPGTKVVMARVLVDPGAEPIACSPPVLREIGGTQRQWNEASLELDLPYDPERRSSCDSALPIRYSLTLAYIVPADAEGPFTVDLETAAEYPNYVRLIVSP</sequence>
<accession>A0ABN2HBI3</accession>
<dbReference type="RefSeq" id="WP_344055911.1">
    <property type="nucleotide sequence ID" value="NZ_BAAAPK010000002.1"/>
</dbReference>
<comment type="caution">
    <text evidence="1">The sequence shown here is derived from an EMBL/GenBank/DDBJ whole genome shotgun (WGS) entry which is preliminary data.</text>
</comment>
<evidence type="ECO:0000313" key="1">
    <source>
        <dbReference type="EMBL" id="GAA1685038.1"/>
    </source>
</evidence>
<evidence type="ECO:0000313" key="2">
    <source>
        <dbReference type="Proteomes" id="UP001500596"/>
    </source>
</evidence>
<gene>
    <name evidence="1" type="ORF">GCM10009807_30980</name>
</gene>
<dbReference type="EMBL" id="BAAAPK010000002">
    <property type="protein sequence ID" value="GAA1685038.1"/>
    <property type="molecule type" value="Genomic_DNA"/>
</dbReference>
<name>A0ABN2HBI3_9MICO</name>
<proteinExistence type="predicted"/>